<organism evidence="3 4">
    <name type="scientific">Geodia barretti</name>
    <name type="common">Barrett's horny sponge</name>
    <dbReference type="NCBI Taxonomy" id="519541"/>
    <lineage>
        <taxon>Eukaryota</taxon>
        <taxon>Metazoa</taxon>
        <taxon>Porifera</taxon>
        <taxon>Demospongiae</taxon>
        <taxon>Heteroscleromorpha</taxon>
        <taxon>Tetractinellida</taxon>
        <taxon>Astrophorina</taxon>
        <taxon>Geodiidae</taxon>
        <taxon>Geodia</taxon>
    </lineage>
</organism>
<dbReference type="AlphaFoldDB" id="A0AA35WKV7"/>
<dbReference type="SUPFAM" id="SSF52833">
    <property type="entry name" value="Thioredoxin-like"/>
    <property type="match status" value="1"/>
</dbReference>
<name>A0AA35WKV7_GEOBA</name>
<proteinExistence type="predicted"/>
<evidence type="ECO:0000256" key="2">
    <source>
        <dbReference type="SAM" id="SignalP"/>
    </source>
</evidence>
<feature type="chain" id="PRO_5041358827" description="Thioredoxin domain-containing protein" evidence="2">
    <location>
        <begin position="22"/>
        <end position="329"/>
    </location>
</feature>
<evidence type="ECO:0008006" key="5">
    <source>
        <dbReference type="Google" id="ProtNLM"/>
    </source>
</evidence>
<reference evidence="3" key="1">
    <citation type="submission" date="2023-03" db="EMBL/GenBank/DDBJ databases">
        <authorList>
            <person name="Steffen K."/>
            <person name="Cardenas P."/>
        </authorList>
    </citation>
    <scope>NUCLEOTIDE SEQUENCE</scope>
</reference>
<dbReference type="EMBL" id="CASHTH010001640">
    <property type="protein sequence ID" value="CAI8017532.1"/>
    <property type="molecule type" value="Genomic_DNA"/>
</dbReference>
<keyword evidence="1" id="KW-0175">Coiled coil</keyword>
<dbReference type="InterPro" id="IPR036249">
    <property type="entry name" value="Thioredoxin-like_sf"/>
</dbReference>
<comment type="caution">
    <text evidence="3">The sequence shown here is derived from an EMBL/GenBank/DDBJ whole genome shotgun (WGS) entry which is preliminary data.</text>
</comment>
<feature type="coiled-coil region" evidence="1">
    <location>
        <begin position="291"/>
        <end position="325"/>
    </location>
</feature>
<accession>A0AA35WKV7</accession>
<sequence>MAFLNFLLAEALAAGLERAEAQEREQQQLPPPPNFFVLPRDPRAWRKLHEACRKENMVIAIEITDNSKTHCKRVQPLFMNEARKFESVPFVRVEIEFGLTYKELRDDLGGAEYTPTILLVFFGVDGMQVGKVEGDRMIEGAIKTGEMERRLRTHIQQRLRIKTVEHLAEQFSASGVKDKENIKMKQEYDEDVRHQLEESELRSRERQQKLLEQREREEEEKKRRDEEIKKTRPENVQKLLDLDLSVAGVKHLKEIMKGMGISSVGIFEKADLRKHLVQSVPELRMHLQSKLENLKKDEGQLDQDLKDAKKKLDETQEAISLIERDLRPL</sequence>
<keyword evidence="2" id="KW-0732">Signal</keyword>
<evidence type="ECO:0000313" key="4">
    <source>
        <dbReference type="Proteomes" id="UP001174909"/>
    </source>
</evidence>
<protein>
    <recommendedName>
        <fullName evidence="5">Thioredoxin domain-containing protein</fullName>
    </recommendedName>
</protein>
<evidence type="ECO:0000256" key="1">
    <source>
        <dbReference type="SAM" id="Coils"/>
    </source>
</evidence>
<feature type="signal peptide" evidence="2">
    <location>
        <begin position="1"/>
        <end position="21"/>
    </location>
</feature>
<evidence type="ECO:0000313" key="3">
    <source>
        <dbReference type="EMBL" id="CAI8017532.1"/>
    </source>
</evidence>
<gene>
    <name evidence="3" type="ORF">GBAR_LOCUS10642</name>
</gene>
<keyword evidence="4" id="KW-1185">Reference proteome</keyword>
<dbReference type="Proteomes" id="UP001174909">
    <property type="component" value="Unassembled WGS sequence"/>
</dbReference>